<dbReference type="AlphaFoldDB" id="A0AAD5V083"/>
<organism evidence="1 2">
    <name type="scientific">Meripilus lineatus</name>
    <dbReference type="NCBI Taxonomy" id="2056292"/>
    <lineage>
        <taxon>Eukaryota</taxon>
        <taxon>Fungi</taxon>
        <taxon>Dikarya</taxon>
        <taxon>Basidiomycota</taxon>
        <taxon>Agaricomycotina</taxon>
        <taxon>Agaricomycetes</taxon>
        <taxon>Polyporales</taxon>
        <taxon>Meripilaceae</taxon>
        <taxon>Meripilus</taxon>
    </lineage>
</organism>
<comment type="caution">
    <text evidence="1">The sequence shown here is derived from an EMBL/GenBank/DDBJ whole genome shotgun (WGS) entry which is preliminary data.</text>
</comment>
<keyword evidence="2" id="KW-1185">Reference proteome</keyword>
<sequence length="129" mass="14073">MSHGFVTAFTSHIAICTSSIKVLEVTFTHYFISVNSSKDSEIKALGICISGLNTKPCAVEPPACRHSYEQAKRSVGYNGLDERCFRNVLTEKISPLSIAISNKLASGKVQHTRSGLISENELQDPTQNT</sequence>
<gene>
    <name evidence="1" type="ORF">NLI96_g8066</name>
</gene>
<name>A0AAD5V083_9APHY</name>
<reference evidence="1" key="1">
    <citation type="submission" date="2022-07" db="EMBL/GenBank/DDBJ databases">
        <title>Genome Sequence of Physisporinus lineatus.</title>
        <authorList>
            <person name="Buettner E."/>
        </authorList>
    </citation>
    <scope>NUCLEOTIDE SEQUENCE</scope>
    <source>
        <strain evidence="1">VT162</strain>
    </source>
</reference>
<dbReference type="Proteomes" id="UP001212997">
    <property type="component" value="Unassembled WGS sequence"/>
</dbReference>
<dbReference type="EMBL" id="JANAWD010000352">
    <property type="protein sequence ID" value="KAJ3480853.1"/>
    <property type="molecule type" value="Genomic_DNA"/>
</dbReference>
<protein>
    <submittedName>
        <fullName evidence="1">Uncharacterized protein</fullName>
    </submittedName>
</protein>
<evidence type="ECO:0000313" key="2">
    <source>
        <dbReference type="Proteomes" id="UP001212997"/>
    </source>
</evidence>
<accession>A0AAD5V083</accession>
<evidence type="ECO:0000313" key="1">
    <source>
        <dbReference type="EMBL" id="KAJ3480853.1"/>
    </source>
</evidence>
<proteinExistence type="predicted"/>